<feature type="active site" description="Proton acceptor" evidence="6">
    <location>
        <position position="308"/>
    </location>
</feature>
<comment type="caution">
    <text evidence="8">The sequence shown here is derived from an EMBL/GenBank/DDBJ whole genome shotgun (WGS) entry which is preliminary data.</text>
</comment>
<dbReference type="InterPro" id="IPR015443">
    <property type="entry name" value="Aldose_1-epimerase"/>
</dbReference>
<dbReference type="AlphaFoldDB" id="A0A921AVB8"/>
<proteinExistence type="inferred from homology"/>
<dbReference type="RefSeq" id="WP_304120967.1">
    <property type="nucleotide sequence ID" value="NZ_DYZA01000052.1"/>
</dbReference>
<evidence type="ECO:0000313" key="9">
    <source>
        <dbReference type="Proteomes" id="UP000698963"/>
    </source>
</evidence>
<evidence type="ECO:0000256" key="3">
    <source>
        <dbReference type="ARBA" id="ARBA00023235"/>
    </source>
</evidence>
<dbReference type="InterPro" id="IPR014718">
    <property type="entry name" value="GH-type_carb-bd"/>
</dbReference>
<feature type="binding site" evidence="7">
    <location>
        <begin position="79"/>
        <end position="80"/>
    </location>
    <ligand>
        <name>beta-D-galactose</name>
        <dbReference type="ChEBI" id="CHEBI:27667"/>
    </ligand>
</feature>
<dbReference type="PIRSF" id="PIRSF005096">
    <property type="entry name" value="GALM"/>
    <property type="match status" value="1"/>
</dbReference>
<dbReference type="PANTHER" id="PTHR10091:SF0">
    <property type="entry name" value="GALACTOSE MUTAROTASE"/>
    <property type="match status" value="1"/>
</dbReference>
<evidence type="ECO:0000256" key="7">
    <source>
        <dbReference type="PIRSR" id="PIRSR005096-3"/>
    </source>
</evidence>
<dbReference type="Pfam" id="PF01263">
    <property type="entry name" value="Aldose_epim"/>
    <property type="match status" value="1"/>
</dbReference>
<evidence type="ECO:0000256" key="2">
    <source>
        <dbReference type="ARBA" id="ARBA00006206"/>
    </source>
</evidence>
<dbReference type="GO" id="GO:0006006">
    <property type="term" value="P:glucose metabolic process"/>
    <property type="evidence" value="ECO:0007669"/>
    <property type="project" value="TreeGrafter"/>
</dbReference>
<organism evidence="8 9">
    <name type="scientific">Mailhella massiliensis</name>
    <dbReference type="NCBI Taxonomy" id="1903261"/>
    <lineage>
        <taxon>Bacteria</taxon>
        <taxon>Pseudomonadati</taxon>
        <taxon>Thermodesulfobacteriota</taxon>
        <taxon>Desulfovibrionia</taxon>
        <taxon>Desulfovibrionales</taxon>
        <taxon>Desulfovibrionaceae</taxon>
        <taxon>Mailhella</taxon>
    </lineage>
</organism>
<feature type="binding site" evidence="7">
    <location>
        <begin position="178"/>
        <end position="180"/>
    </location>
    <ligand>
        <name>beta-D-galactose</name>
        <dbReference type="ChEBI" id="CHEBI:27667"/>
    </ligand>
</feature>
<protein>
    <recommendedName>
        <fullName evidence="5">Aldose 1-epimerase</fullName>
        <ecNumber evidence="5">5.1.3.3</ecNumber>
    </recommendedName>
</protein>
<name>A0A921AVB8_9BACT</name>
<dbReference type="GO" id="GO:0030246">
    <property type="term" value="F:carbohydrate binding"/>
    <property type="evidence" value="ECO:0007669"/>
    <property type="project" value="InterPro"/>
</dbReference>
<dbReference type="InterPro" id="IPR047215">
    <property type="entry name" value="Galactose_mutarotase-like"/>
</dbReference>
<dbReference type="GO" id="GO:0004034">
    <property type="term" value="F:aldose 1-epimerase activity"/>
    <property type="evidence" value="ECO:0007669"/>
    <property type="project" value="UniProtKB-EC"/>
</dbReference>
<evidence type="ECO:0000256" key="6">
    <source>
        <dbReference type="PIRSR" id="PIRSR005096-1"/>
    </source>
</evidence>
<dbReference type="InterPro" id="IPR008183">
    <property type="entry name" value="Aldose_1/G6P_1-epimerase"/>
</dbReference>
<keyword evidence="4 5" id="KW-0119">Carbohydrate metabolism</keyword>
<dbReference type="PANTHER" id="PTHR10091">
    <property type="entry name" value="ALDOSE-1-EPIMERASE"/>
    <property type="match status" value="1"/>
</dbReference>
<evidence type="ECO:0000313" key="8">
    <source>
        <dbReference type="EMBL" id="HJD96565.1"/>
    </source>
</evidence>
<gene>
    <name evidence="8" type="ORF">K8W16_02820</name>
</gene>
<accession>A0A921AVB8</accession>
<comment type="similarity">
    <text evidence="2 5">Belongs to the aldose epimerase family.</text>
</comment>
<evidence type="ECO:0000256" key="5">
    <source>
        <dbReference type="PIRNR" id="PIRNR005096"/>
    </source>
</evidence>
<dbReference type="GO" id="GO:0033499">
    <property type="term" value="P:galactose catabolic process via UDP-galactose, Leloir pathway"/>
    <property type="evidence" value="ECO:0007669"/>
    <property type="project" value="TreeGrafter"/>
</dbReference>
<dbReference type="SUPFAM" id="SSF74650">
    <property type="entry name" value="Galactose mutarotase-like"/>
    <property type="match status" value="1"/>
</dbReference>
<reference evidence="8" key="2">
    <citation type="submission" date="2021-09" db="EMBL/GenBank/DDBJ databases">
        <authorList>
            <person name="Gilroy R."/>
        </authorList>
    </citation>
    <scope>NUCLEOTIDE SEQUENCE</scope>
    <source>
        <strain evidence="8">ChiGjej2B2-19336</strain>
    </source>
</reference>
<dbReference type="Proteomes" id="UP000698963">
    <property type="component" value="Unassembled WGS sequence"/>
</dbReference>
<sequence length="342" mass="36836">MEKVNIHTFGRLGENAVKAFCLTNRNGMEVEIIEYGARIRSLKIPAGSGKKEITVGFDSLERYLGYNVYFGAILGRTANRTAGAAFSLDGKTYQLSANAGGSHLHGGAQGFDRVLWHGEDVSGDMPAVRFTYTAKDGEEGYPGTVHVSVTYTLDDDNCLHLDFGASSEQATPVDMTTHVYFNLNGVPQGTVENELVQVHASNYMEKDPTLNVTGKILPVEGTAFDLRSPEVLGKVAGAAVFNPILVLDGDAGQTREIARVSLPDGSCGYTISATGYAMQVFNAYAVAADLKSKGVETDLPVACGLCLEPMGFPNAVNLPELPQNILRPGENYSHHIKFAFWF</sequence>
<keyword evidence="3 5" id="KW-0413">Isomerase</keyword>
<dbReference type="EC" id="5.1.3.3" evidence="5"/>
<evidence type="ECO:0000256" key="4">
    <source>
        <dbReference type="ARBA" id="ARBA00023277"/>
    </source>
</evidence>
<reference evidence="8" key="1">
    <citation type="journal article" date="2021" name="PeerJ">
        <title>Extensive microbial diversity within the chicken gut microbiome revealed by metagenomics and culture.</title>
        <authorList>
            <person name="Gilroy R."/>
            <person name="Ravi A."/>
            <person name="Getino M."/>
            <person name="Pursley I."/>
            <person name="Horton D.L."/>
            <person name="Alikhan N.F."/>
            <person name="Baker D."/>
            <person name="Gharbi K."/>
            <person name="Hall N."/>
            <person name="Watson M."/>
            <person name="Adriaenssens E.M."/>
            <person name="Foster-Nyarko E."/>
            <person name="Jarju S."/>
            <person name="Secka A."/>
            <person name="Antonio M."/>
            <person name="Oren A."/>
            <person name="Chaudhuri R.R."/>
            <person name="La Ragione R."/>
            <person name="Hildebrand F."/>
            <person name="Pallen M.J."/>
        </authorList>
    </citation>
    <scope>NUCLEOTIDE SEQUENCE</scope>
    <source>
        <strain evidence="8">ChiGjej2B2-19336</strain>
    </source>
</reference>
<comment type="pathway">
    <text evidence="1 5">Carbohydrate metabolism; hexose metabolism.</text>
</comment>
<dbReference type="InterPro" id="IPR011013">
    <property type="entry name" value="Gal_mutarotase_sf_dom"/>
</dbReference>
<dbReference type="Gene3D" id="2.70.98.10">
    <property type="match status" value="1"/>
</dbReference>
<dbReference type="CDD" id="cd09019">
    <property type="entry name" value="galactose_mutarotase_like"/>
    <property type="match status" value="1"/>
</dbReference>
<feature type="active site" description="Proton donor" evidence="6">
    <location>
        <position position="178"/>
    </location>
</feature>
<comment type="catalytic activity">
    <reaction evidence="5">
        <text>alpha-D-glucose = beta-D-glucose</text>
        <dbReference type="Rhea" id="RHEA:10264"/>
        <dbReference type="ChEBI" id="CHEBI:15903"/>
        <dbReference type="ChEBI" id="CHEBI:17925"/>
        <dbReference type="EC" id="5.1.3.3"/>
    </reaction>
</comment>
<dbReference type="EMBL" id="DYZA01000052">
    <property type="protein sequence ID" value="HJD96565.1"/>
    <property type="molecule type" value="Genomic_DNA"/>
</dbReference>
<evidence type="ECO:0000256" key="1">
    <source>
        <dbReference type="ARBA" id="ARBA00005028"/>
    </source>
</evidence>